<gene>
    <name evidence="1" type="ORF">KSW38_19820</name>
</gene>
<dbReference type="Proteomes" id="UP000824166">
    <property type="component" value="Unassembled WGS sequence"/>
</dbReference>
<evidence type="ECO:0008006" key="3">
    <source>
        <dbReference type="Google" id="ProtNLM"/>
    </source>
</evidence>
<protein>
    <recommendedName>
        <fullName evidence="3">4,5-dihydroxyphthalate decarboxylase</fullName>
    </recommendedName>
</protein>
<reference evidence="1 2" key="1">
    <citation type="submission" date="2021-06" db="EMBL/GenBank/DDBJ databases">
        <authorList>
            <person name="Jeong J.W."/>
        </authorList>
    </citation>
    <scope>NUCLEOTIDE SEQUENCE [LARGE SCALE GENOMIC DNA]</scope>
    <source>
        <strain evidence="1 2">MMS21-TAE1-1</strain>
    </source>
</reference>
<dbReference type="EMBL" id="JAHOPC010000015">
    <property type="protein sequence ID" value="MBU8868546.1"/>
    <property type="molecule type" value="Genomic_DNA"/>
</dbReference>
<name>A0ABS6I9Z4_9MICC</name>
<accession>A0ABS6I9Z4</accession>
<evidence type="ECO:0000313" key="2">
    <source>
        <dbReference type="Proteomes" id="UP000824166"/>
    </source>
</evidence>
<keyword evidence="2" id="KW-1185">Reference proteome</keyword>
<sequence length="336" mass="37677">MSAMANQRPNVPLTLAINDSDQVRDLVSGRVAVDGVDLTCLLYPVEEIFFRFTKFREWEVSEMSLGKFTALRSRGDTSIIGLPVFPSRSFRHSGIFVRADGPVDDPAALAGARIGIPEWTVTATVYQRGLLEHEYGIPLHEVSWVQAGINSPGRVETLPVGLPLGVEIDQRPDATLNDLLLAGEIDAMLVPHPPRSFEDRSGEIVQLFSEPRRVEREYFQRTGVFPIMHLIVLRADAFAAHPWIAMNFLKAFGEAKDRSLSRLRDATAPHFPLPWGPERAKEDEQIFGADLWPYGIEANRTTLETFLGFALEQGLLERELAVDDLFPDEVREAFRI</sequence>
<comment type="caution">
    <text evidence="1">The sequence shown here is derived from an EMBL/GenBank/DDBJ whole genome shotgun (WGS) entry which is preliminary data.</text>
</comment>
<organism evidence="1 2">
    <name type="scientific">Paenarthrobacter aromaticivorans</name>
    <dbReference type="NCBI Taxonomy" id="2849150"/>
    <lineage>
        <taxon>Bacteria</taxon>
        <taxon>Bacillati</taxon>
        <taxon>Actinomycetota</taxon>
        <taxon>Actinomycetes</taxon>
        <taxon>Micrococcales</taxon>
        <taxon>Micrococcaceae</taxon>
        <taxon>Paenarthrobacter</taxon>
    </lineage>
</organism>
<evidence type="ECO:0000313" key="1">
    <source>
        <dbReference type="EMBL" id="MBU8868546.1"/>
    </source>
</evidence>
<proteinExistence type="predicted"/>
<dbReference type="RefSeq" id="WP_216926667.1">
    <property type="nucleotide sequence ID" value="NZ_JAHOPC010000015.1"/>
</dbReference>